<proteinExistence type="predicted"/>
<comment type="caution">
    <text evidence="2">The sequence shown here is derived from an EMBL/GenBank/DDBJ whole genome shotgun (WGS) entry which is preliminary data.</text>
</comment>
<name>I0YRP7_COCSC</name>
<evidence type="ECO:0000313" key="2">
    <source>
        <dbReference type="EMBL" id="EIE21066.1"/>
    </source>
</evidence>
<evidence type="ECO:0000313" key="3">
    <source>
        <dbReference type="Proteomes" id="UP000007264"/>
    </source>
</evidence>
<protein>
    <submittedName>
        <fullName evidence="2">Uncharacterized protein</fullName>
    </submittedName>
</protein>
<dbReference type="Proteomes" id="UP000007264">
    <property type="component" value="Unassembled WGS sequence"/>
</dbReference>
<keyword evidence="3" id="KW-1185">Reference proteome</keyword>
<gene>
    <name evidence="2" type="ORF">COCSUDRAFT_48258</name>
</gene>
<dbReference type="PANTHER" id="PTHR36064">
    <property type="entry name" value="EMBRYO DEFECTIVE 2735"/>
    <property type="match status" value="1"/>
</dbReference>
<dbReference type="KEGG" id="csl:COCSUDRAFT_48258"/>
<evidence type="ECO:0000256" key="1">
    <source>
        <dbReference type="SAM" id="MobiDB-lite"/>
    </source>
</evidence>
<dbReference type="RefSeq" id="XP_005645610.1">
    <property type="nucleotide sequence ID" value="XM_005645553.1"/>
</dbReference>
<organism evidence="2 3">
    <name type="scientific">Coccomyxa subellipsoidea (strain C-169)</name>
    <name type="common">Green microalga</name>
    <dbReference type="NCBI Taxonomy" id="574566"/>
    <lineage>
        <taxon>Eukaryota</taxon>
        <taxon>Viridiplantae</taxon>
        <taxon>Chlorophyta</taxon>
        <taxon>core chlorophytes</taxon>
        <taxon>Trebouxiophyceae</taxon>
        <taxon>Trebouxiophyceae incertae sedis</taxon>
        <taxon>Coccomyxaceae</taxon>
        <taxon>Coccomyxa</taxon>
        <taxon>Coccomyxa subellipsoidea</taxon>
    </lineage>
</organism>
<feature type="compositionally biased region" description="Low complexity" evidence="1">
    <location>
        <begin position="203"/>
        <end position="214"/>
    </location>
</feature>
<reference evidence="2 3" key="1">
    <citation type="journal article" date="2012" name="Genome Biol.">
        <title>The genome of the polar eukaryotic microalga coccomyxa subellipsoidea reveals traits of cold adaptation.</title>
        <authorList>
            <person name="Blanc G."/>
            <person name="Agarkova I."/>
            <person name="Grimwood J."/>
            <person name="Kuo A."/>
            <person name="Brueggeman A."/>
            <person name="Dunigan D."/>
            <person name="Gurnon J."/>
            <person name="Ladunga I."/>
            <person name="Lindquist E."/>
            <person name="Lucas S."/>
            <person name="Pangilinan J."/>
            <person name="Proschold T."/>
            <person name="Salamov A."/>
            <person name="Schmutz J."/>
            <person name="Weeks D."/>
            <person name="Yamada T."/>
            <person name="Claverie J.M."/>
            <person name="Grigoriev I."/>
            <person name="Van Etten J."/>
            <person name="Lomsadze A."/>
            <person name="Borodovsky M."/>
        </authorList>
    </citation>
    <scope>NUCLEOTIDE SEQUENCE [LARGE SCALE GENOMIC DNA]</scope>
    <source>
        <strain evidence="2 3">C-169</strain>
    </source>
</reference>
<feature type="region of interest" description="Disordered" evidence="1">
    <location>
        <begin position="186"/>
        <end position="241"/>
    </location>
</feature>
<feature type="compositionally biased region" description="Pro residues" evidence="1">
    <location>
        <begin position="186"/>
        <end position="202"/>
    </location>
</feature>
<feature type="compositionally biased region" description="Low complexity" evidence="1">
    <location>
        <begin position="130"/>
        <end position="152"/>
    </location>
</feature>
<feature type="compositionally biased region" description="Basic and acidic residues" evidence="1">
    <location>
        <begin position="13"/>
        <end position="24"/>
    </location>
</feature>
<feature type="compositionally biased region" description="Low complexity" evidence="1">
    <location>
        <begin position="221"/>
        <end position="241"/>
    </location>
</feature>
<dbReference type="GeneID" id="17039048"/>
<accession>I0YRP7</accession>
<dbReference type="EMBL" id="AGSI01000013">
    <property type="protein sequence ID" value="EIE21066.1"/>
    <property type="molecule type" value="Genomic_DNA"/>
</dbReference>
<feature type="region of interest" description="Disordered" evidence="1">
    <location>
        <begin position="82"/>
        <end position="170"/>
    </location>
</feature>
<feature type="compositionally biased region" description="Pro residues" evidence="1">
    <location>
        <begin position="153"/>
        <end position="168"/>
    </location>
</feature>
<feature type="region of interest" description="Disordered" evidence="1">
    <location>
        <begin position="13"/>
        <end position="44"/>
    </location>
</feature>
<sequence>MVMQTLRLATRDYMDTWKPEKQEPAQELEEQSEHQEAPLSEELVGVARSGAESVKPILQQLYRTRAAAYQEAVSSFVQGYREGFAGLPDSDDVADESPKGSPSDASRAPPADSQGGTITNNNNNGGGGATNNNNNNGGSATNNNYNSYVAPATPVPTPSPTPSPPPFCLTPQNALNDQCSCYCPCPSPPPPASPPPPPPYYSPTPTGGIVNNNNNGGGGNNNNNNNNAGGGTITNNNNNGK</sequence>
<dbReference type="OrthoDB" id="498777at2759"/>
<dbReference type="AlphaFoldDB" id="I0YRP7"/>